<evidence type="ECO:0000313" key="1">
    <source>
        <dbReference type="EMBL" id="RVX66970.1"/>
    </source>
</evidence>
<accession>A0A438MTE1</accession>
<dbReference type="AlphaFoldDB" id="A0A438MTE1"/>
<dbReference type="EMBL" id="NAJM01000053">
    <property type="protein sequence ID" value="RVX66970.1"/>
    <property type="molecule type" value="Genomic_DNA"/>
</dbReference>
<protein>
    <submittedName>
        <fullName evidence="1">Uncharacterized protein</fullName>
    </submittedName>
</protein>
<dbReference type="Proteomes" id="UP000288859">
    <property type="component" value="Unassembled WGS sequence"/>
</dbReference>
<comment type="caution">
    <text evidence="1">The sequence shown here is derived from an EMBL/GenBank/DDBJ whole genome shotgun (WGS) entry which is preliminary data.</text>
</comment>
<sequence length="154" mass="16707">MNEKLPVSATGLEFQSWGPMKQTLEGHASVATIRDQAEANPSERDPESQSSSRIIHREGVAEATCAPELGELCNGAQDFNGGDELARPEYGPSKDFETFLLSSRSKQGQGLAQVVEVGMEMAESQCSSYKGTSHYFLINLNDHMASSNYSGRDS</sequence>
<organism evidence="1 2">
    <name type="scientific">Exophiala mesophila</name>
    <name type="common">Black yeast-like fungus</name>
    <dbReference type="NCBI Taxonomy" id="212818"/>
    <lineage>
        <taxon>Eukaryota</taxon>
        <taxon>Fungi</taxon>
        <taxon>Dikarya</taxon>
        <taxon>Ascomycota</taxon>
        <taxon>Pezizomycotina</taxon>
        <taxon>Eurotiomycetes</taxon>
        <taxon>Chaetothyriomycetidae</taxon>
        <taxon>Chaetothyriales</taxon>
        <taxon>Herpotrichiellaceae</taxon>
        <taxon>Exophiala</taxon>
    </lineage>
</organism>
<evidence type="ECO:0000313" key="2">
    <source>
        <dbReference type="Proteomes" id="UP000288859"/>
    </source>
</evidence>
<name>A0A438MTE1_EXOME</name>
<gene>
    <name evidence="1" type="ORF">B0A52_09184</name>
</gene>
<proteinExistence type="predicted"/>
<reference evidence="1 2" key="1">
    <citation type="submission" date="2017-03" db="EMBL/GenBank/DDBJ databases">
        <title>Genomes of endolithic fungi from Antarctica.</title>
        <authorList>
            <person name="Coleine C."/>
            <person name="Masonjones S."/>
            <person name="Stajich J.E."/>
        </authorList>
    </citation>
    <scope>NUCLEOTIDE SEQUENCE [LARGE SCALE GENOMIC DNA]</scope>
    <source>
        <strain evidence="1 2">CCFEE 6314</strain>
    </source>
</reference>